<feature type="region of interest" description="Disordered" evidence="1">
    <location>
        <begin position="70"/>
        <end position="133"/>
    </location>
</feature>
<sequence length="221" mass="25923">MTKKSFVLYNDNYEPIESLSQEEKGDLLDAIFLYHINGAEPNIENKVVRMAFLFFRSQFERDNQKYSKVVERNKINGNKGGRPKKETQDNPNNPVGFLEPKKPDNDNDNDSDNDNDKIKNNISESKIDSENQPKTDFDKFNCWIKENTPHILKIKNQISEVQYNKLKEKYSHTQIENVLIALGNYKEAPKKYVSVYFTFLKWAEKEFQGSQEVSRTRKKLV</sequence>
<organism evidence="3">
    <name type="scientific">bioreactor metagenome</name>
    <dbReference type="NCBI Taxonomy" id="1076179"/>
    <lineage>
        <taxon>unclassified sequences</taxon>
        <taxon>metagenomes</taxon>
        <taxon>ecological metagenomes</taxon>
    </lineage>
</organism>
<gene>
    <name evidence="3" type="ORF">SDC9_49574</name>
</gene>
<dbReference type="AlphaFoldDB" id="A0A644WI87"/>
<name>A0A644WI87_9ZZZZ</name>
<dbReference type="InterPro" id="IPR046258">
    <property type="entry name" value="DUF6291"/>
</dbReference>
<dbReference type="Pfam" id="PF19808">
    <property type="entry name" value="DUF6291"/>
    <property type="match status" value="1"/>
</dbReference>
<evidence type="ECO:0000259" key="2">
    <source>
        <dbReference type="Pfam" id="PF19808"/>
    </source>
</evidence>
<proteinExistence type="predicted"/>
<comment type="caution">
    <text evidence="3">The sequence shown here is derived from an EMBL/GenBank/DDBJ whole genome shotgun (WGS) entry which is preliminary data.</text>
</comment>
<accession>A0A644WI87</accession>
<dbReference type="EMBL" id="VSSQ01000942">
    <property type="protein sequence ID" value="MPM03309.1"/>
    <property type="molecule type" value="Genomic_DNA"/>
</dbReference>
<evidence type="ECO:0000313" key="3">
    <source>
        <dbReference type="EMBL" id="MPM03309.1"/>
    </source>
</evidence>
<feature type="compositionally biased region" description="Basic and acidic residues" evidence="1">
    <location>
        <begin position="114"/>
        <end position="133"/>
    </location>
</feature>
<reference evidence="3" key="1">
    <citation type="submission" date="2019-08" db="EMBL/GenBank/DDBJ databases">
        <authorList>
            <person name="Kucharzyk K."/>
            <person name="Murdoch R.W."/>
            <person name="Higgins S."/>
            <person name="Loffler F."/>
        </authorList>
    </citation>
    <scope>NUCLEOTIDE SEQUENCE</scope>
</reference>
<feature type="domain" description="DUF6291" evidence="2">
    <location>
        <begin position="5"/>
        <end position="84"/>
    </location>
</feature>
<evidence type="ECO:0000256" key="1">
    <source>
        <dbReference type="SAM" id="MobiDB-lite"/>
    </source>
</evidence>
<protein>
    <recommendedName>
        <fullName evidence="2">DUF6291 domain-containing protein</fullName>
    </recommendedName>
</protein>